<dbReference type="Pfam" id="PF07690">
    <property type="entry name" value="MFS_1"/>
    <property type="match status" value="1"/>
</dbReference>
<feature type="transmembrane region" description="Helical" evidence="8">
    <location>
        <begin position="405"/>
        <end position="422"/>
    </location>
</feature>
<dbReference type="SUPFAM" id="SSF103473">
    <property type="entry name" value="MFS general substrate transporter"/>
    <property type="match status" value="1"/>
</dbReference>
<accession>A0A918YTC9</accession>
<dbReference type="Gene3D" id="1.20.1250.20">
    <property type="entry name" value="MFS general substrate transporter like domains"/>
    <property type="match status" value="1"/>
</dbReference>
<evidence type="ECO:0000256" key="2">
    <source>
        <dbReference type="ARBA" id="ARBA00022448"/>
    </source>
</evidence>
<dbReference type="GO" id="GO:0005886">
    <property type="term" value="C:plasma membrane"/>
    <property type="evidence" value="ECO:0007669"/>
    <property type="project" value="UniProtKB-SubCell"/>
</dbReference>
<evidence type="ECO:0000256" key="8">
    <source>
        <dbReference type="SAM" id="Phobius"/>
    </source>
</evidence>
<dbReference type="EMBL" id="BMVG01000079">
    <property type="protein sequence ID" value="GHE16183.1"/>
    <property type="molecule type" value="Genomic_DNA"/>
</dbReference>
<keyword evidence="2" id="KW-0813">Transport</keyword>
<sequence>MSELKPKAGMKEWCGLVVIVLVTLLVAIDVSVLGFAIAPLSEDLSPSATQLLWIMDIYSFVLAGTLVTVGWLGDRIGRRKLLLFGALMFGVASAAAAFSTSPEMLIASRAVLGLAASTLTPTSLALIRNMFHDSKERKAAIAAWGGTLTSGAAIGPVVGGLLLNNFWWGSVFLINTPVMVMVLILGPFLLPEYRDPNRGRLDLVSTVLSLAGIMTLIYGFKELVINGYSRNPAICAAVGGVLLVAFVIRQRFARDPMINIRLFGNGGFSGAVITNMMVAFALMGSSVLTNQYLQMVLGYSPLKASLWSLAPMPAIGMAVGITPALARKVKPSKIIGGALLIIAAGFGILTQVKVDSNIAVVLVGVGLLAGGMVACKTLSAEIVVTSAPPEQAGSSVAVSETFTEFGIAMGFATLGSIGSMVYRHDMSDVAPTGVGGGALHALRNTIGGAADVASHLSNGAGGKLIATSRDAFTHGLQIASLAGAGLMVFTALIAALLLRKTPIEAALPGSLEAAQAQEDGYVEPAARTITRTDGTPAAVHHSSAA</sequence>
<organism evidence="10 11">
    <name type="scientific">Streptomyces alanosinicus</name>
    <dbReference type="NCBI Taxonomy" id="68171"/>
    <lineage>
        <taxon>Bacteria</taxon>
        <taxon>Bacillati</taxon>
        <taxon>Actinomycetota</taxon>
        <taxon>Actinomycetes</taxon>
        <taxon>Kitasatosporales</taxon>
        <taxon>Streptomycetaceae</taxon>
        <taxon>Streptomyces</taxon>
    </lineage>
</organism>
<feature type="transmembrane region" description="Helical" evidence="8">
    <location>
        <begin position="358"/>
        <end position="384"/>
    </location>
</feature>
<evidence type="ECO:0000256" key="5">
    <source>
        <dbReference type="ARBA" id="ARBA00022989"/>
    </source>
</evidence>
<reference evidence="10" key="2">
    <citation type="submission" date="2020-09" db="EMBL/GenBank/DDBJ databases">
        <authorList>
            <person name="Sun Q."/>
            <person name="Ohkuma M."/>
        </authorList>
    </citation>
    <scope>NUCLEOTIDE SEQUENCE</scope>
    <source>
        <strain evidence="10">JCM 4714</strain>
    </source>
</reference>
<dbReference type="PANTHER" id="PTHR42718">
    <property type="entry name" value="MAJOR FACILITATOR SUPERFAMILY MULTIDRUG TRANSPORTER MFSC"/>
    <property type="match status" value="1"/>
</dbReference>
<feature type="transmembrane region" description="Helical" evidence="8">
    <location>
        <begin position="167"/>
        <end position="189"/>
    </location>
</feature>
<feature type="transmembrane region" description="Helical" evidence="8">
    <location>
        <begin position="12"/>
        <end position="38"/>
    </location>
</feature>
<keyword evidence="3" id="KW-1003">Cell membrane</keyword>
<feature type="transmembrane region" description="Helical" evidence="8">
    <location>
        <begin position="231"/>
        <end position="248"/>
    </location>
</feature>
<feature type="transmembrane region" description="Helical" evidence="8">
    <location>
        <begin position="334"/>
        <end position="352"/>
    </location>
</feature>
<dbReference type="PANTHER" id="PTHR42718:SF47">
    <property type="entry name" value="METHYL VIOLOGEN RESISTANCE PROTEIN SMVA"/>
    <property type="match status" value="1"/>
</dbReference>
<feature type="transmembrane region" description="Helical" evidence="8">
    <location>
        <begin position="81"/>
        <end position="100"/>
    </location>
</feature>
<protein>
    <submittedName>
        <fullName evidence="10">MFS transporter</fullName>
    </submittedName>
</protein>
<evidence type="ECO:0000313" key="11">
    <source>
        <dbReference type="Proteomes" id="UP000655443"/>
    </source>
</evidence>
<keyword evidence="4 8" id="KW-0812">Transmembrane</keyword>
<feature type="transmembrane region" description="Helical" evidence="8">
    <location>
        <begin position="304"/>
        <end position="322"/>
    </location>
</feature>
<dbReference type="GO" id="GO:0022857">
    <property type="term" value="F:transmembrane transporter activity"/>
    <property type="evidence" value="ECO:0007669"/>
    <property type="project" value="InterPro"/>
</dbReference>
<evidence type="ECO:0000256" key="6">
    <source>
        <dbReference type="ARBA" id="ARBA00023136"/>
    </source>
</evidence>
<dbReference type="RefSeq" id="WP_189959866.1">
    <property type="nucleotide sequence ID" value="NZ_BMVG01000079.1"/>
</dbReference>
<evidence type="ECO:0000259" key="9">
    <source>
        <dbReference type="PROSITE" id="PS50850"/>
    </source>
</evidence>
<dbReference type="InterPro" id="IPR011701">
    <property type="entry name" value="MFS"/>
</dbReference>
<dbReference type="Proteomes" id="UP000655443">
    <property type="component" value="Unassembled WGS sequence"/>
</dbReference>
<proteinExistence type="predicted"/>
<dbReference type="Gene3D" id="1.20.1720.10">
    <property type="entry name" value="Multidrug resistance protein D"/>
    <property type="match status" value="1"/>
</dbReference>
<comment type="caution">
    <text evidence="10">The sequence shown here is derived from an EMBL/GenBank/DDBJ whole genome shotgun (WGS) entry which is preliminary data.</text>
</comment>
<gene>
    <name evidence="10" type="ORF">GCM10010339_93220</name>
</gene>
<feature type="transmembrane region" description="Helical" evidence="8">
    <location>
        <begin position="478"/>
        <end position="498"/>
    </location>
</feature>
<keyword evidence="6 8" id="KW-0472">Membrane</keyword>
<keyword evidence="7" id="KW-0046">Antibiotic resistance</keyword>
<evidence type="ECO:0000313" key="10">
    <source>
        <dbReference type="EMBL" id="GHE16183.1"/>
    </source>
</evidence>
<feature type="transmembrane region" description="Helical" evidence="8">
    <location>
        <begin position="139"/>
        <end position="161"/>
    </location>
</feature>
<feature type="transmembrane region" description="Helical" evidence="8">
    <location>
        <begin position="50"/>
        <end position="72"/>
    </location>
</feature>
<feature type="transmembrane region" description="Helical" evidence="8">
    <location>
        <begin position="106"/>
        <end position="127"/>
    </location>
</feature>
<evidence type="ECO:0000256" key="7">
    <source>
        <dbReference type="ARBA" id="ARBA00023251"/>
    </source>
</evidence>
<name>A0A918YTC9_9ACTN</name>
<keyword evidence="5 8" id="KW-1133">Transmembrane helix</keyword>
<evidence type="ECO:0000256" key="4">
    <source>
        <dbReference type="ARBA" id="ARBA00022692"/>
    </source>
</evidence>
<feature type="domain" description="Major facilitator superfamily (MFS) profile" evidence="9">
    <location>
        <begin position="15"/>
        <end position="502"/>
    </location>
</feature>
<dbReference type="InterPro" id="IPR020846">
    <property type="entry name" value="MFS_dom"/>
</dbReference>
<dbReference type="CDD" id="cd17321">
    <property type="entry name" value="MFS_MMR_MDR_like"/>
    <property type="match status" value="1"/>
</dbReference>
<reference evidence="10" key="1">
    <citation type="journal article" date="2014" name="Int. J. Syst. Evol. Microbiol.">
        <title>Complete genome sequence of Corynebacterium casei LMG S-19264T (=DSM 44701T), isolated from a smear-ripened cheese.</title>
        <authorList>
            <consortium name="US DOE Joint Genome Institute (JGI-PGF)"/>
            <person name="Walter F."/>
            <person name="Albersmeier A."/>
            <person name="Kalinowski J."/>
            <person name="Ruckert C."/>
        </authorList>
    </citation>
    <scope>NUCLEOTIDE SEQUENCE</scope>
    <source>
        <strain evidence="10">JCM 4714</strain>
    </source>
</reference>
<evidence type="ECO:0000256" key="1">
    <source>
        <dbReference type="ARBA" id="ARBA00004651"/>
    </source>
</evidence>
<feature type="transmembrane region" description="Helical" evidence="8">
    <location>
        <begin position="260"/>
        <end position="284"/>
    </location>
</feature>
<keyword evidence="11" id="KW-1185">Reference proteome</keyword>
<evidence type="ECO:0000256" key="3">
    <source>
        <dbReference type="ARBA" id="ARBA00022475"/>
    </source>
</evidence>
<comment type="subcellular location">
    <subcellularLocation>
        <location evidence="1">Cell membrane</location>
        <topology evidence="1">Multi-pass membrane protein</topology>
    </subcellularLocation>
</comment>
<dbReference type="GO" id="GO:0046677">
    <property type="term" value="P:response to antibiotic"/>
    <property type="evidence" value="ECO:0007669"/>
    <property type="project" value="UniProtKB-KW"/>
</dbReference>
<dbReference type="PROSITE" id="PS50850">
    <property type="entry name" value="MFS"/>
    <property type="match status" value="1"/>
</dbReference>
<dbReference type="InterPro" id="IPR036259">
    <property type="entry name" value="MFS_trans_sf"/>
</dbReference>
<dbReference type="AlphaFoldDB" id="A0A918YTC9"/>
<feature type="transmembrane region" description="Helical" evidence="8">
    <location>
        <begin position="201"/>
        <end position="219"/>
    </location>
</feature>